<proteinExistence type="inferred from homology"/>
<comment type="function">
    <text evidence="2">Plays a complex role in regulating the basal catalytic activity of the alpha subunit.</text>
</comment>
<comment type="subunit">
    <text evidence="2">Tetramer of two alpha and two beta subunits.</text>
</comment>
<dbReference type="InterPro" id="IPR000704">
    <property type="entry name" value="Casein_kinase_II_reg-sub"/>
</dbReference>
<organism evidence="4 5">
    <name type="scientific">Clitoria ternatea</name>
    <name type="common">Butterfly pea</name>
    <dbReference type="NCBI Taxonomy" id="43366"/>
    <lineage>
        <taxon>Eukaryota</taxon>
        <taxon>Viridiplantae</taxon>
        <taxon>Streptophyta</taxon>
        <taxon>Embryophyta</taxon>
        <taxon>Tracheophyta</taxon>
        <taxon>Spermatophyta</taxon>
        <taxon>Magnoliopsida</taxon>
        <taxon>eudicotyledons</taxon>
        <taxon>Gunneridae</taxon>
        <taxon>Pentapetalae</taxon>
        <taxon>rosids</taxon>
        <taxon>fabids</taxon>
        <taxon>Fabales</taxon>
        <taxon>Fabaceae</taxon>
        <taxon>Papilionoideae</taxon>
        <taxon>50 kb inversion clade</taxon>
        <taxon>NPAAA clade</taxon>
        <taxon>indigoferoid/millettioid clade</taxon>
        <taxon>Phaseoleae</taxon>
        <taxon>Clitoria</taxon>
    </lineage>
</organism>
<dbReference type="GO" id="GO:0005956">
    <property type="term" value="C:protein kinase CK2 complex"/>
    <property type="evidence" value="ECO:0007669"/>
    <property type="project" value="UniProtKB-UniRule"/>
</dbReference>
<name>A0AAN9EX16_CLITE</name>
<dbReference type="GO" id="GO:0019887">
    <property type="term" value="F:protein kinase regulator activity"/>
    <property type="evidence" value="ECO:0007669"/>
    <property type="project" value="InterPro"/>
</dbReference>
<evidence type="ECO:0000256" key="1">
    <source>
        <dbReference type="ARBA" id="ARBA00006941"/>
    </source>
</evidence>
<evidence type="ECO:0000256" key="2">
    <source>
        <dbReference type="RuleBase" id="RU361268"/>
    </source>
</evidence>
<dbReference type="SMART" id="SM01085">
    <property type="entry name" value="CK_II_beta"/>
    <property type="match status" value="1"/>
</dbReference>
<reference evidence="4 5" key="1">
    <citation type="submission" date="2024-01" db="EMBL/GenBank/DDBJ databases">
        <title>The genomes of 5 underutilized Papilionoideae crops provide insights into root nodulation and disease resistance.</title>
        <authorList>
            <person name="Yuan L."/>
        </authorList>
    </citation>
    <scope>NUCLEOTIDE SEQUENCE [LARGE SCALE GENOMIC DNA]</scope>
    <source>
        <strain evidence="4">LY-2023</strain>
        <tissue evidence="4">Leaf</tissue>
    </source>
</reference>
<dbReference type="EMBL" id="JAYKXN010000008">
    <property type="protein sequence ID" value="KAK7264619.1"/>
    <property type="molecule type" value="Genomic_DNA"/>
</dbReference>
<dbReference type="PRINTS" id="PR00472">
    <property type="entry name" value="CASNKINASEII"/>
</dbReference>
<sequence length="293" mass="32309">MVSRRRSSSTLAVFVCKLYLSSLLKLKLKTLASLPLTTSFQIAPKSNPISDGGSVIYRERGTVESKSEIAFVDQKRINDILDKQFEQSSPSTSHAINDKERTSSSLLSATKDHRDSRSTSAPIYKNSNASDGNKFFCKVDDDYIQDDFNLCGLGSQVPYYNYALDLILDVESSHGDMFTEEQNKLIESAAEMLYGLIHAQYILTSKGMNDCYASVSDSKSATLDDLESHTSPSFVLELVTTTCNVTRSGKVSSNETVETNDLEAEFAVLEMSDFSMLNVPSPSAVKCVYVIIL</sequence>
<protein>
    <recommendedName>
        <fullName evidence="2">Casein kinase II subunit beta</fullName>
        <shortName evidence="2">CK II beta</shortName>
    </recommendedName>
</protein>
<dbReference type="Gene3D" id="1.10.1820.10">
    <property type="entry name" value="protein kinase ck2 holoenzyme, chain C, domain 1"/>
    <property type="match status" value="1"/>
</dbReference>
<dbReference type="AlphaFoldDB" id="A0AAN9EX16"/>
<dbReference type="PANTHER" id="PTHR11740:SF21">
    <property type="entry name" value="CASEIN KINASE II SUBUNIT BETA"/>
    <property type="match status" value="1"/>
</dbReference>
<evidence type="ECO:0000313" key="4">
    <source>
        <dbReference type="EMBL" id="KAK7264619.1"/>
    </source>
</evidence>
<dbReference type="InterPro" id="IPR035991">
    <property type="entry name" value="Casein_kinase_II_beta-like"/>
</dbReference>
<dbReference type="GO" id="GO:0005737">
    <property type="term" value="C:cytoplasm"/>
    <property type="evidence" value="ECO:0007669"/>
    <property type="project" value="TreeGrafter"/>
</dbReference>
<accession>A0AAN9EX16</accession>
<gene>
    <name evidence="4" type="ORF">RJT34_32228</name>
</gene>
<evidence type="ECO:0000313" key="5">
    <source>
        <dbReference type="Proteomes" id="UP001359559"/>
    </source>
</evidence>
<dbReference type="InterPro" id="IPR016149">
    <property type="entry name" value="Casein_kin_II_reg-sub_N"/>
</dbReference>
<comment type="caution">
    <text evidence="4">The sequence shown here is derived from an EMBL/GenBank/DDBJ whole genome shotgun (WGS) entry which is preliminary data.</text>
</comment>
<comment type="similarity">
    <text evidence="1 2">Belongs to the casein kinase 2 subunit beta family.</text>
</comment>
<dbReference type="Proteomes" id="UP001359559">
    <property type="component" value="Unassembled WGS sequence"/>
</dbReference>
<keyword evidence="5" id="KW-1185">Reference proteome</keyword>
<feature type="compositionally biased region" description="Polar residues" evidence="3">
    <location>
        <begin position="86"/>
        <end position="95"/>
    </location>
</feature>
<dbReference type="Pfam" id="PF01214">
    <property type="entry name" value="CK_II_beta"/>
    <property type="match status" value="1"/>
</dbReference>
<feature type="region of interest" description="Disordered" evidence="3">
    <location>
        <begin position="86"/>
        <end position="125"/>
    </location>
</feature>
<dbReference type="SUPFAM" id="SSF57798">
    <property type="entry name" value="Casein kinase II beta subunit"/>
    <property type="match status" value="1"/>
</dbReference>
<evidence type="ECO:0000256" key="3">
    <source>
        <dbReference type="SAM" id="MobiDB-lite"/>
    </source>
</evidence>
<dbReference type="PANTHER" id="PTHR11740">
    <property type="entry name" value="CASEIN KINASE II SUBUNIT BETA"/>
    <property type="match status" value="1"/>
</dbReference>